<feature type="compositionally biased region" description="Pro residues" evidence="1">
    <location>
        <begin position="50"/>
        <end position="59"/>
    </location>
</feature>
<feature type="compositionally biased region" description="Low complexity" evidence="1">
    <location>
        <begin position="123"/>
        <end position="139"/>
    </location>
</feature>
<feature type="compositionally biased region" description="Low complexity" evidence="1">
    <location>
        <begin position="60"/>
        <end position="74"/>
    </location>
</feature>
<evidence type="ECO:0000256" key="1">
    <source>
        <dbReference type="SAM" id="MobiDB-lite"/>
    </source>
</evidence>
<evidence type="ECO:0000313" key="2">
    <source>
        <dbReference type="EMBL" id="CAI0403341.1"/>
    </source>
</evidence>
<evidence type="ECO:0000313" key="3">
    <source>
        <dbReference type="Proteomes" id="UP001154282"/>
    </source>
</evidence>
<feature type="region of interest" description="Disordered" evidence="1">
    <location>
        <begin position="42"/>
        <end position="88"/>
    </location>
</feature>
<dbReference type="EMBL" id="CAMGYJ010000004">
    <property type="protein sequence ID" value="CAI0403341.1"/>
    <property type="molecule type" value="Genomic_DNA"/>
</dbReference>
<keyword evidence="3" id="KW-1185">Reference proteome</keyword>
<organism evidence="2 3">
    <name type="scientific">Linum tenue</name>
    <dbReference type="NCBI Taxonomy" id="586396"/>
    <lineage>
        <taxon>Eukaryota</taxon>
        <taxon>Viridiplantae</taxon>
        <taxon>Streptophyta</taxon>
        <taxon>Embryophyta</taxon>
        <taxon>Tracheophyta</taxon>
        <taxon>Spermatophyta</taxon>
        <taxon>Magnoliopsida</taxon>
        <taxon>eudicotyledons</taxon>
        <taxon>Gunneridae</taxon>
        <taxon>Pentapetalae</taxon>
        <taxon>rosids</taxon>
        <taxon>fabids</taxon>
        <taxon>Malpighiales</taxon>
        <taxon>Linaceae</taxon>
        <taxon>Linum</taxon>
    </lineage>
</organism>
<proteinExistence type="predicted"/>
<feature type="region of interest" description="Disordered" evidence="1">
    <location>
        <begin position="123"/>
        <end position="145"/>
    </location>
</feature>
<comment type="caution">
    <text evidence="2">The sequence shown here is derived from an EMBL/GenBank/DDBJ whole genome shotgun (WGS) entry which is preliminary data.</text>
</comment>
<reference evidence="2" key="1">
    <citation type="submission" date="2022-08" db="EMBL/GenBank/DDBJ databases">
        <authorList>
            <person name="Gutierrez-Valencia J."/>
        </authorList>
    </citation>
    <scope>NUCLEOTIDE SEQUENCE</scope>
</reference>
<dbReference type="AlphaFoldDB" id="A0AAV0J0C8"/>
<dbReference type="Proteomes" id="UP001154282">
    <property type="component" value="Unassembled WGS sequence"/>
</dbReference>
<sequence>MIIKIIISCHLFCRPSWAHHHHHPSFLPSSLPWRDRRRRCPLSPLSSASSPPPPCPSPRSPSASAPSDPPLSNQPLPPNNKQRDQLNLDSISYRNFRSGIRSGKKKKGKVCCKYQIYLRRPRLPSASSSRRSWSTPSAPLSAAVPKRRNRIPIDISTQNLIDGCEIN</sequence>
<protein>
    <submittedName>
        <fullName evidence="2">Uncharacterized protein</fullName>
    </submittedName>
</protein>
<accession>A0AAV0J0C8</accession>
<name>A0AAV0J0C8_9ROSI</name>
<gene>
    <name evidence="2" type="ORF">LITE_LOCUS11998</name>
</gene>